<organism evidence="3 4">
    <name type="scientific">Micromonospora musae</name>
    <dbReference type="NCBI Taxonomy" id="1894970"/>
    <lineage>
        <taxon>Bacteria</taxon>
        <taxon>Bacillati</taxon>
        <taxon>Actinomycetota</taxon>
        <taxon>Actinomycetes</taxon>
        <taxon>Micromonosporales</taxon>
        <taxon>Micromonosporaceae</taxon>
        <taxon>Micromonospora</taxon>
    </lineage>
</organism>
<dbReference type="AlphaFoldDB" id="A0A3A9YGZ1"/>
<dbReference type="CDD" id="cd00093">
    <property type="entry name" value="HTH_XRE"/>
    <property type="match status" value="1"/>
</dbReference>
<name>A0A3A9YGZ1_9ACTN</name>
<gene>
    <name evidence="3" type="ORF">D7044_00745</name>
</gene>
<protein>
    <submittedName>
        <fullName evidence="3">Helix-turn-helix domain-containing protein</fullName>
    </submittedName>
</protein>
<dbReference type="SMART" id="SM00530">
    <property type="entry name" value="HTH_XRE"/>
    <property type="match status" value="1"/>
</dbReference>
<evidence type="ECO:0000256" key="1">
    <source>
        <dbReference type="SAM" id="MobiDB-lite"/>
    </source>
</evidence>
<dbReference type="Gene3D" id="3.30.450.180">
    <property type="match status" value="1"/>
</dbReference>
<evidence type="ECO:0000313" key="3">
    <source>
        <dbReference type="EMBL" id="RKN36221.1"/>
    </source>
</evidence>
<feature type="region of interest" description="Disordered" evidence="1">
    <location>
        <begin position="1"/>
        <end position="32"/>
    </location>
</feature>
<dbReference type="EMBL" id="RAZT01000001">
    <property type="protein sequence ID" value="RKN36221.1"/>
    <property type="molecule type" value="Genomic_DNA"/>
</dbReference>
<dbReference type="Gene3D" id="1.10.260.40">
    <property type="entry name" value="lambda repressor-like DNA-binding domains"/>
    <property type="match status" value="1"/>
</dbReference>
<dbReference type="GO" id="GO:0003677">
    <property type="term" value="F:DNA binding"/>
    <property type="evidence" value="ECO:0007669"/>
    <property type="project" value="InterPro"/>
</dbReference>
<evidence type="ECO:0000313" key="4">
    <source>
        <dbReference type="Proteomes" id="UP000275865"/>
    </source>
</evidence>
<comment type="caution">
    <text evidence="3">The sequence shown here is derived from an EMBL/GenBank/DDBJ whole genome shotgun (WGS) entry which is preliminary data.</text>
</comment>
<dbReference type="Pfam" id="PF13560">
    <property type="entry name" value="HTH_31"/>
    <property type="match status" value="1"/>
</dbReference>
<dbReference type="Pfam" id="PF17765">
    <property type="entry name" value="MLTR_LBD"/>
    <property type="match status" value="1"/>
</dbReference>
<dbReference type="InterPro" id="IPR010982">
    <property type="entry name" value="Lambda_DNA-bd_dom_sf"/>
</dbReference>
<feature type="compositionally biased region" description="Basic and acidic residues" evidence="1">
    <location>
        <begin position="11"/>
        <end position="20"/>
    </location>
</feature>
<dbReference type="PANTHER" id="PTHR35010">
    <property type="entry name" value="BLL4672 PROTEIN-RELATED"/>
    <property type="match status" value="1"/>
</dbReference>
<evidence type="ECO:0000259" key="2">
    <source>
        <dbReference type="PROSITE" id="PS50943"/>
    </source>
</evidence>
<dbReference type="InterPro" id="IPR001387">
    <property type="entry name" value="Cro/C1-type_HTH"/>
</dbReference>
<dbReference type="PROSITE" id="PS50943">
    <property type="entry name" value="HTH_CROC1"/>
    <property type="match status" value="1"/>
</dbReference>
<reference evidence="3 4" key="1">
    <citation type="submission" date="2018-09" db="EMBL/GenBank/DDBJ databases">
        <title>Micromonospora sp. nov. MS1-9, isolated from a root of Musa sp.</title>
        <authorList>
            <person name="Kuncharoen N."/>
            <person name="Kudo T."/>
            <person name="Ohkuma M."/>
            <person name="Yuki M."/>
            <person name="Tanasupawat S."/>
        </authorList>
    </citation>
    <scope>NUCLEOTIDE SEQUENCE [LARGE SCALE GENOMIC DNA]</scope>
    <source>
        <strain evidence="3 4">MS1-9</strain>
    </source>
</reference>
<proteinExistence type="predicted"/>
<feature type="domain" description="HTH cro/C1-type" evidence="2">
    <location>
        <begin position="27"/>
        <end position="80"/>
    </location>
</feature>
<dbReference type="Proteomes" id="UP000275865">
    <property type="component" value="Unassembled WGS sequence"/>
</dbReference>
<dbReference type="RefSeq" id="WP_120687632.1">
    <property type="nucleotide sequence ID" value="NZ_RAZT01000001.1"/>
</dbReference>
<dbReference type="SUPFAM" id="SSF47413">
    <property type="entry name" value="lambda repressor-like DNA-binding domains"/>
    <property type="match status" value="1"/>
</dbReference>
<dbReference type="InterPro" id="IPR041413">
    <property type="entry name" value="MLTR_LBD"/>
</dbReference>
<accession>A0A3A9YGZ1</accession>
<sequence length="279" mass="31370">MGTPLGNFVRAKRDSTRPEDLGLPAHERRRAPGLRRSELATRAGISVEYLTRIEQGRDRNPSDPIVKALADGLNLDAAERTHLRYLAKISSGLCVDRSRPAPPQRTVRPNVRRILELIEPGVAFVTNRLGDVLAHTDGFGTVMRATGLLDAEEPNLTRYVFTHPQARTVLADWDQIADEQVFNLWLGPSTESFEWFTAEFAPVAGAEFTRRLHHHLPPPRVPLTLNHPHTDPLHWDRETLELPTPDAQQLVVWLPADEATAAAVDRLRHRPRRAALRVV</sequence>